<feature type="compositionally biased region" description="Low complexity" evidence="7">
    <location>
        <begin position="172"/>
        <end position="189"/>
    </location>
</feature>
<dbReference type="InterPro" id="IPR004302">
    <property type="entry name" value="Cellulose/chitin-bd_N"/>
</dbReference>
<evidence type="ECO:0000256" key="5">
    <source>
        <dbReference type="ARBA" id="ARBA00023180"/>
    </source>
</evidence>
<evidence type="ECO:0000256" key="2">
    <source>
        <dbReference type="ARBA" id="ARBA00022723"/>
    </source>
</evidence>
<dbReference type="EMBL" id="KZ992544">
    <property type="protein sequence ID" value="RKP09070.1"/>
    <property type="molecule type" value="Genomic_DNA"/>
</dbReference>
<name>A0A4P9XUF5_9FUNG</name>
<proteinExistence type="inferred from homology"/>
<dbReference type="Proteomes" id="UP000271241">
    <property type="component" value="Unassembled WGS sequence"/>
</dbReference>
<dbReference type="Pfam" id="PF03067">
    <property type="entry name" value="LPMO_10"/>
    <property type="match status" value="1"/>
</dbReference>
<keyword evidence="5" id="KW-0325">Glycoprotein</keyword>
<comment type="cofactor">
    <cofactor evidence="1">
        <name>Cu(2+)</name>
        <dbReference type="ChEBI" id="CHEBI:29036"/>
    </cofactor>
</comment>
<feature type="domain" description="Chitin-binding type-4" evidence="9">
    <location>
        <begin position="60"/>
        <end position="146"/>
    </location>
</feature>
<feature type="chain" id="PRO_5020629961" description="Chitin-binding type-4 domain-containing protein" evidence="8">
    <location>
        <begin position="21"/>
        <end position="258"/>
    </location>
</feature>
<feature type="compositionally biased region" description="Low complexity" evidence="7">
    <location>
        <begin position="202"/>
        <end position="213"/>
    </location>
</feature>
<comment type="similarity">
    <text evidence="6">Belongs to the polysaccharide monooxygenase AA13 family.</text>
</comment>
<evidence type="ECO:0000256" key="3">
    <source>
        <dbReference type="ARBA" id="ARBA00023008"/>
    </source>
</evidence>
<evidence type="ECO:0000259" key="9">
    <source>
        <dbReference type="Pfam" id="PF03067"/>
    </source>
</evidence>
<keyword evidence="4" id="KW-1015">Disulfide bond</keyword>
<dbReference type="PANTHER" id="PTHR36575:SF2">
    <property type="entry name" value="CHITIN-BINDING TYPE-4 DOMAIN-CONTAINING PROTEIN-RELATED"/>
    <property type="match status" value="1"/>
</dbReference>
<evidence type="ECO:0000313" key="10">
    <source>
        <dbReference type="EMBL" id="RKP09070.1"/>
    </source>
</evidence>
<keyword evidence="2" id="KW-0479">Metal-binding</keyword>
<evidence type="ECO:0000256" key="8">
    <source>
        <dbReference type="SAM" id="SignalP"/>
    </source>
</evidence>
<evidence type="ECO:0000256" key="7">
    <source>
        <dbReference type="SAM" id="MobiDB-lite"/>
    </source>
</evidence>
<feature type="signal peptide" evidence="8">
    <location>
        <begin position="1"/>
        <end position="20"/>
    </location>
</feature>
<accession>A0A4P9XUF5</accession>
<dbReference type="PANTHER" id="PTHR36575">
    <property type="entry name" value="BINDING PROTEIN, PUTATIVE (AFU_ORTHOLOGUE AFUA_1G14430)-RELATED"/>
    <property type="match status" value="1"/>
</dbReference>
<evidence type="ECO:0000256" key="1">
    <source>
        <dbReference type="ARBA" id="ARBA00001973"/>
    </source>
</evidence>
<keyword evidence="11" id="KW-1185">Reference proteome</keyword>
<sequence length="258" mass="26560">MRSILSIAMIALTAVAGVSAHGYMSRPFCRGCEKAAMQVDDLKSPNFRGICRGEPAGKVTNVSGGSLTLGFTITAPHVGNCKVFLLDKNLGNAIQIGERMDCAAPGKVADWSLNLPSSASGSKVVRWTWDACHVSPCEKYEQCADINIIGGGSGGGGNNGGNDNDDGEAPAKPTKSKTPTRPTKTKGSSRPTKTSAPKDDASTGPTSAPAPAPGGSCTHGAFTCSGSRIGICNFGQWSWISCSGSTKCTNQGSNYYCA</sequence>
<reference evidence="11" key="1">
    <citation type="journal article" date="2018" name="Nat. Microbiol.">
        <title>Leveraging single-cell genomics to expand the fungal tree of life.</title>
        <authorList>
            <person name="Ahrendt S.R."/>
            <person name="Quandt C.A."/>
            <person name="Ciobanu D."/>
            <person name="Clum A."/>
            <person name="Salamov A."/>
            <person name="Andreopoulos B."/>
            <person name="Cheng J.F."/>
            <person name="Woyke T."/>
            <person name="Pelin A."/>
            <person name="Henrissat B."/>
            <person name="Reynolds N.K."/>
            <person name="Benny G.L."/>
            <person name="Smith M.E."/>
            <person name="James T.Y."/>
            <person name="Grigoriev I.V."/>
        </authorList>
    </citation>
    <scope>NUCLEOTIDE SEQUENCE [LARGE SCALE GENOMIC DNA]</scope>
    <source>
        <strain evidence="11">RSA 1356</strain>
    </source>
</reference>
<evidence type="ECO:0000256" key="4">
    <source>
        <dbReference type="ARBA" id="ARBA00023157"/>
    </source>
</evidence>
<gene>
    <name evidence="10" type="ORF">THASP1DRAFT_29127</name>
</gene>
<evidence type="ECO:0000256" key="6">
    <source>
        <dbReference type="ARBA" id="ARBA00034311"/>
    </source>
</evidence>
<protein>
    <recommendedName>
        <fullName evidence="9">Chitin-binding type-4 domain-containing protein</fullName>
    </recommendedName>
</protein>
<feature type="region of interest" description="Disordered" evidence="7">
    <location>
        <begin position="154"/>
        <end position="213"/>
    </location>
</feature>
<keyword evidence="8" id="KW-0732">Signal</keyword>
<organism evidence="10 11">
    <name type="scientific">Thamnocephalis sphaerospora</name>
    <dbReference type="NCBI Taxonomy" id="78915"/>
    <lineage>
        <taxon>Eukaryota</taxon>
        <taxon>Fungi</taxon>
        <taxon>Fungi incertae sedis</taxon>
        <taxon>Zoopagomycota</taxon>
        <taxon>Zoopagomycotina</taxon>
        <taxon>Zoopagomycetes</taxon>
        <taxon>Zoopagales</taxon>
        <taxon>Sigmoideomycetaceae</taxon>
        <taxon>Thamnocephalis</taxon>
    </lineage>
</organism>
<keyword evidence="3" id="KW-0186">Copper</keyword>
<dbReference type="AlphaFoldDB" id="A0A4P9XUF5"/>
<dbReference type="InterPro" id="IPR052282">
    <property type="entry name" value="Starch-active_LPMO"/>
</dbReference>
<evidence type="ECO:0000313" key="11">
    <source>
        <dbReference type="Proteomes" id="UP000271241"/>
    </source>
</evidence>
<dbReference type="STRING" id="78915.A0A4P9XUF5"/>
<dbReference type="OrthoDB" id="5559126at2759"/>